<keyword evidence="2" id="KW-0808">Transferase</keyword>
<reference evidence="4 5" key="1">
    <citation type="submission" date="2016-12" db="EMBL/GenBank/DDBJ databases">
        <title>The new phylogeny of genus Mycobacterium.</title>
        <authorList>
            <person name="Tortoli E."/>
            <person name="Trovato A."/>
            <person name="Cirillo D.M."/>
        </authorList>
    </citation>
    <scope>NUCLEOTIDE SEQUENCE [LARGE SCALE GENOMIC DNA]</scope>
    <source>
        <strain evidence="4 5">DSM 45454</strain>
    </source>
</reference>
<evidence type="ECO:0000313" key="4">
    <source>
        <dbReference type="EMBL" id="OQZ91651.1"/>
    </source>
</evidence>
<organism evidence="4 5">
    <name type="scientific">Mycolicibacter algericus DSM 45454</name>
    <dbReference type="NCBI Taxonomy" id="723879"/>
    <lineage>
        <taxon>Bacteria</taxon>
        <taxon>Bacillati</taxon>
        <taxon>Actinomycetota</taxon>
        <taxon>Actinomycetes</taxon>
        <taxon>Mycobacteriales</taxon>
        <taxon>Mycobacteriaceae</taxon>
        <taxon>Mycolicibacter</taxon>
    </lineage>
</organism>
<dbReference type="InterPro" id="IPR024688">
    <property type="entry name" value="Mac_dom"/>
</dbReference>
<keyword evidence="5" id="KW-1185">Reference proteome</keyword>
<dbReference type="PANTHER" id="PTHR23416:SF23">
    <property type="entry name" value="ACETYLTRANSFERASE C18B11.09C-RELATED"/>
    <property type="match status" value="1"/>
</dbReference>
<dbReference type="SMART" id="SM01266">
    <property type="entry name" value="Mac"/>
    <property type="match status" value="1"/>
</dbReference>
<sequence length="128" mass="14048">MGAGRPPVGSAGMCSHREQMLNGQPYLPEDPTLVADRRACRRLVAAFNATAPDDDDRRRDLLGELLGSFGPDSVVEPRLCCDYGKHISISAHYFVNYDAGLAGLSADHHWRQRTDRAPRTTGHHPAPD</sequence>
<comment type="similarity">
    <text evidence="1">Belongs to the transferase hexapeptide repeat family.</text>
</comment>
<dbReference type="PANTHER" id="PTHR23416">
    <property type="entry name" value="SIALIC ACID SYNTHASE-RELATED"/>
    <property type="match status" value="1"/>
</dbReference>
<accession>A0ABX3RCN0</accession>
<evidence type="ECO:0000259" key="3">
    <source>
        <dbReference type="SMART" id="SM01266"/>
    </source>
</evidence>
<dbReference type="Gene3D" id="2.160.10.10">
    <property type="entry name" value="Hexapeptide repeat proteins"/>
    <property type="match status" value="1"/>
</dbReference>
<comment type="caution">
    <text evidence="4">The sequence shown here is derived from an EMBL/GenBank/DDBJ whole genome shotgun (WGS) entry which is preliminary data.</text>
</comment>
<dbReference type="InterPro" id="IPR011004">
    <property type="entry name" value="Trimer_LpxA-like_sf"/>
</dbReference>
<dbReference type="EMBL" id="MVHC01000060">
    <property type="protein sequence ID" value="OQZ91651.1"/>
    <property type="molecule type" value="Genomic_DNA"/>
</dbReference>
<evidence type="ECO:0000256" key="2">
    <source>
        <dbReference type="ARBA" id="ARBA00022679"/>
    </source>
</evidence>
<name>A0ABX3RCN0_MYCAL</name>
<feature type="domain" description="Maltose/galactoside acetyltransferase" evidence="3">
    <location>
        <begin position="17"/>
        <end position="71"/>
    </location>
</feature>
<proteinExistence type="inferred from homology"/>
<dbReference type="Pfam" id="PF12464">
    <property type="entry name" value="Mac"/>
    <property type="match status" value="1"/>
</dbReference>
<dbReference type="Proteomes" id="UP000192693">
    <property type="component" value="Unassembled WGS sequence"/>
</dbReference>
<dbReference type="SUPFAM" id="SSF51161">
    <property type="entry name" value="Trimeric LpxA-like enzymes"/>
    <property type="match status" value="1"/>
</dbReference>
<dbReference type="InterPro" id="IPR051159">
    <property type="entry name" value="Hexapeptide_acetyltransf"/>
</dbReference>
<evidence type="ECO:0000313" key="5">
    <source>
        <dbReference type="Proteomes" id="UP000192693"/>
    </source>
</evidence>
<protein>
    <recommendedName>
        <fullName evidence="3">Maltose/galactoside acetyltransferase domain-containing protein</fullName>
    </recommendedName>
</protein>
<evidence type="ECO:0000256" key="1">
    <source>
        <dbReference type="ARBA" id="ARBA00007274"/>
    </source>
</evidence>
<gene>
    <name evidence="4" type="ORF">BST10_21830</name>
</gene>